<evidence type="ECO:0000313" key="13">
    <source>
        <dbReference type="Proteomes" id="UP000092444"/>
    </source>
</evidence>
<comment type="subcellular location">
    <subcellularLocation>
        <location evidence="1">Membrane</location>
        <topology evidence="1">Multi-pass membrane protein</topology>
    </subcellularLocation>
</comment>
<dbReference type="Pfam" id="PF07885">
    <property type="entry name" value="Ion_trans_2"/>
    <property type="match status" value="2"/>
</dbReference>
<feature type="region of interest" description="Disordered" evidence="9">
    <location>
        <begin position="317"/>
        <end position="371"/>
    </location>
</feature>
<feature type="region of interest" description="Disordered" evidence="9">
    <location>
        <begin position="1066"/>
        <end position="1134"/>
    </location>
</feature>
<evidence type="ECO:0000256" key="9">
    <source>
        <dbReference type="SAM" id="MobiDB-lite"/>
    </source>
</evidence>
<feature type="transmembrane region" description="Helical" evidence="10">
    <location>
        <begin position="706"/>
        <end position="725"/>
    </location>
</feature>
<evidence type="ECO:0000259" key="11">
    <source>
        <dbReference type="Pfam" id="PF07885"/>
    </source>
</evidence>
<dbReference type="AlphaFoldDB" id="A0A1B0FAY6"/>
<evidence type="ECO:0000256" key="8">
    <source>
        <dbReference type="RuleBase" id="RU003857"/>
    </source>
</evidence>
<reference evidence="12" key="1">
    <citation type="submission" date="2020-05" db="UniProtKB">
        <authorList>
            <consortium name="EnsemblMetazoa"/>
        </authorList>
    </citation>
    <scope>IDENTIFICATION</scope>
    <source>
        <strain evidence="12">Yale</strain>
    </source>
</reference>
<organism evidence="12 13">
    <name type="scientific">Glossina morsitans morsitans</name>
    <name type="common">Savannah tsetse fly</name>
    <dbReference type="NCBI Taxonomy" id="37546"/>
    <lineage>
        <taxon>Eukaryota</taxon>
        <taxon>Metazoa</taxon>
        <taxon>Ecdysozoa</taxon>
        <taxon>Arthropoda</taxon>
        <taxon>Hexapoda</taxon>
        <taxon>Insecta</taxon>
        <taxon>Pterygota</taxon>
        <taxon>Neoptera</taxon>
        <taxon>Endopterygota</taxon>
        <taxon>Diptera</taxon>
        <taxon>Brachycera</taxon>
        <taxon>Muscomorpha</taxon>
        <taxon>Hippoboscoidea</taxon>
        <taxon>Glossinidae</taxon>
        <taxon>Glossina</taxon>
    </lineage>
</organism>
<dbReference type="GO" id="GO:0030322">
    <property type="term" value="P:stabilization of membrane potential"/>
    <property type="evidence" value="ECO:0007669"/>
    <property type="project" value="TreeGrafter"/>
</dbReference>
<dbReference type="GO" id="GO:0005886">
    <property type="term" value="C:plasma membrane"/>
    <property type="evidence" value="ECO:0007669"/>
    <property type="project" value="TreeGrafter"/>
</dbReference>
<feature type="transmembrane region" description="Helical" evidence="10">
    <location>
        <begin position="795"/>
        <end position="814"/>
    </location>
</feature>
<feature type="compositionally biased region" description="Basic and acidic residues" evidence="9">
    <location>
        <begin position="229"/>
        <end position="245"/>
    </location>
</feature>
<keyword evidence="4 10" id="KW-1133">Transmembrane helix</keyword>
<feature type="region of interest" description="Disordered" evidence="9">
    <location>
        <begin position="442"/>
        <end position="614"/>
    </location>
</feature>
<dbReference type="PRINTS" id="PR01333">
    <property type="entry name" value="2POREKCHANEL"/>
</dbReference>
<evidence type="ECO:0000256" key="6">
    <source>
        <dbReference type="ARBA" id="ARBA00023136"/>
    </source>
</evidence>
<feature type="compositionally biased region" description="Low complexity" evidence="9">
    <location>
        <begin position="1086"/>
        <end position="1095"/>
    </location>
</feature>
<keyword evidence="7 8" id="KW-0407">Ion channel</keyword>
<dbReference type="SUPFAM" id="SSF81324">
    <property type="entry name" value="Voltage-gated potassium channels"/>
    <property type="match status" value="3"/>
</dbReference>
<dbReference type="InterPro" id="IPR013099">
    <property type="entry name" value="K_chnl_dom"/>
</dbReference>
<feature type="region of interest" description="Disordered" evidence="9">
    <location>
        <begin position="906"/>
        <end position="925"/>
    </location>
</feature>
<feature type="domain" description="Potassium channel" evidence="11">
    <location>
        <begin position="791"/>
        <end position="848"/>
    </location>
</feature>
<dbReference type="PhylomeDB" id="A0A1B0FAY6"/>
<feature type="compositionally biased region" description="Low complexity" evidence="9">
    <location>
        <begin position="522"/>
        <end position="542"/>
    </location>
</feature>
<feature type="compositionally biased region" description="Polar residues" evidence="9">
    <location>
        <begin position="471"/>
        <end position="482"/>
    </location>
</feature>
<keyword evidence="5 8" id="KW-0406">Ion transport</keyword>
<evidence type="ECO:0000256" key="1">
    <source>
        <dbReference type="ARBA" id="ARBA00004141"/>
    </source>
</evidence>
<keyword evidence="2 8" id="KW-0813">Transport</keyword>
<accession>A0A1B0FAY6</accession>
<evidence type="ECO:0000256" key="4">
    <source>
        <dbReference type="ARBA" id="ARBA00022989"/>
    </source>
</evidence>
<dbReference type="InterPro" id="IPR003280">
    <property type="entry name" value="2pore_dom_K_chnl"/>
</dbReference>
<dbReference type="PANTHER" id="PTHR11003">
    <property type="entry name" value="POTASSIUM CHANNEL, SUBFAMILY K"/>
    <property type="match status" value="1"/>
</dbReference>
<evidence type="ECO:0000256" key="3">
    <source>
        <dbReference type="ARBA" id="ARBA00022692"/>
    </source>
</evidence>
<keyword evidence="6 10" id="KW-0472">Membrane</keyword>
<evidence type="ECO:0000256" key="7">
    <source>
        <dbReference type="ARBA" id="ARBA00023303"/>
    </source>
</evidence>
<feature type="transmembrane region" description="Helical" evidence="10">
    <location>
        <begin position="97"/>
        <end position="118"/>
    </location>
</feature>
<keyword evidence="13" id="KW-1185">Reference proteome</keyword>
<dbReference type="EMBL" id="CCAG010012976">
    <property type="status" value="NOT_ANNOTATED_CDS"/>
    <property type="molecule type" value="Genomic_DNA"/>
</dbReference>
<evidence type="ECO:0000256" key="10">
    <source>
        <dbReference type="SAM" id="Phobius"/>
    </source>
</evidence>
<evidence type="ECO:0000313" key="12">
    <source>
        <dbReference type="EnsemblMetazoa" id="GMOY000690-PA"/>
    </source>
</evidence>
<sequence>MSQCTTPPLSRQSNRPPRINIKNLHSNNGSAMGSMPPTAQTMPEQLYWPQYANPFAAGNFMAKGFEGFVDFTKSGMSFGEKFTYSLYEKFSKWSKSWFTHMFLITVVTLYSVGGAILFGTIEGKQSKQETIEAHTAQKEFFKAMKALSQDHELRQYSTAEFNGKLVFTLREHQTAIESLLSNNKTLEQLEKEKDPWSFWNAMFYCGTIYTTIDYSDAINVRRRRRIGRSVREKTPEPSFRKRSSEDDSSLVDLNATPEDINAAQVISMQIRPPRPLSAHESKILRRRDKTFATAAARSLSQPREAEKLSDPEAHEIIRIVKRSRSMPRKKADGESSEGEMLSRERTLSPPSKQLQPQQQQQQYQSEEDENLSRLQQNMARFEEERKRFEVEKRLFEFEKREKKLRHRPMFDSDERRRLLQNYRLLNDRLKLPQHEKEKMLLMHGSKSERAEISDAPIRTLQSRRQRRSLYDESSTQFSSSDAETSEENKLQQLAKQLSPVRRHNSALAKSHIRGPPPPQPPNRRSLSRNNSLSPPKPRNLSRTSEQTTEIRRTPSERANNNYPMSTDLESEKEHYSRPLPPPRRRDSLTSNDSVTKPARKTKQYLDKKDQVDGQPQIDETLHTQSIKEKISFYQRVVEFFKKSQTKEEKIDAEPLPSMPPDQDNQKYPSTAFFKAEFLRYHNEWQKMKAAYPEELQELKKLRNRCLGHVVFLALMIGFGGLMFRYTEGSAENIYKCEVRKVKRDFIDALWTHSHYMREEDWKSLARQKLRKFEEELHHMGELGIRYFPGQKSWNFVNCILYCWTVITTIGYGHITPKTTLGQSLTIIYAIIGIPMFLILLADFGKLFTRGFKFVWGFVRRLYYTGTCRKIRKQQQVRDAMTGFSAVYDMAVRRPSHFFGMRGGGNDVESQASEAGKSHPETPSSPYPDTIIVDDEFNLPITLASLLLISYILLGAFVYTLWEDWTYFEAFYFVFVSMSTIGFGDFVPNHPIFMMCSIIYLVFGLALTSMFINVVQIKLSDTFKQASAKIGVTIGLGLASEAGDNGSHVKTPSDVASVHGLRLNKIAEVDNENKTTPSPPEMQSILRSSRPNSPDNNENEDNSDPDAPPPLLPRRQIAIEQPPQIEKKKKKYFFK</sequence>
<feature type="transmembrane region" description="Helical" evidence="10">
    <location>
        <begin position="826"/>
        <end position="843"/>
    </location>
</feature>
<feature type="compositionally biased region" description="Low complexity" evidence="9">
    <location>
        <begin position="348"/>
        <end position="364"/>
    </location>
</feature>
<feature type="compositionally biased region" description="Basic residues" evidence="9">
    <location>
        <begin position="319"/>
        <end position="328"/>
    </location>
</feature>
<name>A0A1B0FAY6_GLOMM</name>
<feature type="compositionally biased region" description="Basic and acidic residues" evidence="9">
    <location>
        <begin position="442"/>
        <end position="452"/>
    </location>
</feature>
<dbReference type="Gene3D" id="1.10.287.70">
    <property type="match status" value="2"/>
</dbReference>
<feature type="domain" description="Potassium channel" evidence="11">
    <location>
        <begin position="946"/>
        <end position="1018"/>
    </location>
</feature>
<protein>
    <recommendedName>
        <fullName evidence="11">Potassium channel domain-containing protein</fullName>
    </recommendedName>
</protein>
<feature type="region of interest" description="Disordered" evidence="9">
    <location>
        <begin position="228"/>
        <end position="251"/>
    </location>
</feature>
<dbReference type="VEuPathDB" id="VectorBase:GMOY000690"/>
<feature type="compositionally biased region" description="Low complexity" evidence="9">
    <location>
        <begin position="1112"/>
        <end position="1123"/>
    </location>
</feature>
<dbReference type="PANTHER" id="PTHR11003:SF335">
    <property type="entry name" value="POTASSIUM CHANNEL DOMAIN-CONTAINING PROTEIN"/>
    <property type="match status" value="1"/>
</dbReference>
<dbReference type="GO" id="GO:0015271">
    <property type="term" value="F:outward rectifier potassium channel activity"/>
    <property type="evidence" value="ECO:0007669"/>
    <property type="project" value="TreeGrafter"/>
</dbReference>
<dbReference type="GO" id="GO:0022841">
    <property type="term" value="F:potassium ion leak channel activity"/>
    <property type="evidence" value="ECO:0007669"/>
    <property type="project" value="TreeGrafter"/>
</dbReference>
<proteinExistence type="inferred from homology"/>
<keyword evidence="3 8" id="KW-0812">Transmembrane</keyword>
<dbReference type="STRING" id="37546.A0A1B0FAY6"/>
<feature type="transmembrane region" description="Helical" evidence="10">
    <location>
        <begin position="940"/>
        <end position="961"/>
    </location>
</feature>
<evidence type="ECO:0000256" key="5">
    <source>
        <dbReference type="ARBA" id="ARBA00023065"/>
    </source>
</evidence>
<evidence type="ECO:0000256" key="2">
    <source>
        <dbReference type="ARBA" id="ARBA00022448"/>
    </source>
</evidence>
<dbReference type="Proteomes" id="UP000092444">
    <property type="component" value="Unassembled WGS sequence"/>
</dbReference>
<dbReference type="EnsemblMetazoa" id="GMOY000690-RA">
    <property type="protein sequence ID" value="GMOY000690-PA"/>
    <property type="gene ID" value="GMOY000690"/>
</dbReference>
<feature type="transmembrane region" description="Helical" evidence="10">
    <location>
        <begin position="991"/>
        <end position="1014"/>
    </location>
</feature>
<comment type="similarity">
    <text evidence="8">Belongs to the two pore domain potassium channel (TC 1.A.1.8) family.</text>
</comment>